<keyword evidence="1" id="KW-0378">Hydrolase</keyword>
<gene>
    <name evidence="1" type="ORF">MML48_6g00005503</name>
</gene>
<dbReference type="EMBL" id="CM043020">
    <property type="protein sequence ID" value="KAI4459393.1"/>
    <property type="molecule type" value="Genomic_DNA"/>
</dbReference>
<keyword evidence="1" id="KW-0482">Metalloprotease</keyword>
<comment type="caution">
    <text evidence="1">The sequence shown here is derived from an EMBL/GenBank/DDBJ whole genome shotgun (WGS) entry which is preliminary data.</text>
</comment>
<accession>A0ACB9SXX6</accession>
<dbReference type="Proteomes" id="UP001056778">
    <property type="component" value="Chromosome 6"/>
</dbReference>
<keyword evidence="1" id="KW-0645">Protease</keyword>
<proteinExistence type="predicted"/>
<keyword evidence="2" id="KW-1185">Reference proteome</keyword>
<evidence type="ECO:0000313" key="2">
    <source>
        <dbReference type="Proteomes" id="UP001056778"/>
    </source>
</evidence>
<protein>
    <submittedName>
        <fullName evidence="1">Protease m1 zinc metalloprotease</fullName>
    </submittedName>
</protein>
<name>A0ACB9SXX6_HOLOL</name>
<reference evidence="1" key="1">
    <citation type="submission" date="2022-04" db="EMBL/GenBank/DDBJ databases">
        <title>Chromosome-scale genome assembly of Holotrichia oblita Faldermann.</title>
        <authorList>
            <person name="Rongchong L."/>
        </authorList>
    </citation>
    <scope>NUCLEOTIDE SEQUENCE</scope>
    <source>
        <strain evidence="1">81SQS9</strain>
    </source>
</reference>
<organism evidence="1 2">
    <name type="scientific">Holotrichia oblita</name>
    <name type="common">Chafer beetle</name>
    <dbReference type="NCBI Taxonomy" id="644536"/>
    <lineage>
        <taxon>Eukaryota</taxon>
        <taxon>Metazoa</taxon>
        <taxon>Ecdysozoa</taxon>
        <taxon>Arthropoda</taxon>
        <taxon>Hexapoda</taxon>
        <taxon>Insecta</taxon>
        <taxon>Pterygota</taxon>
        <taxon>Neoptera</taxon>
        <taxon>Endopterygota</taxon>
        <taxon>Coleoptera</taxon>
        <taxon>Polyphaga</taxon>
        <taxon>Scarabaeiformia</taxon>
        <taxon>Scarabaeidae</taxon>
        <taxon>Melolonthinae</taxon>
        <taxon>Holotrichia</taxon>
    </lineage>
</organism>
<sequence>MSLSNTVAICAIRSLDFMKVLIPVWKEDIGSKRRVQLEKTENSLTGKKISSLSGTKQKSYPTKDQQARSQRFASSIRFQDCPKNDNEWTAQNPANDENSTNNISIIKIYLEPQDVLVQDRNRNGELLTLASVAANPSISTREIEAQVNVSKSTASRIFKKYKLRPYALRVAQTLGLQDYNRGLAFCRKMATSKFEPTYARQAYPCFDEPNMKANFTVHLLKPKETTYIALSNMPAQREEDVEDGVMVHFQESVRMSTYLTCFIVSDFTFTEDTLANGQQFRVYATPEQVSKTEYARMIGKSVIEYFIDYFGIDFPLPKLDMAAIPDFVSGAMEHWGLVTFRETALLYSTEISSSSNKQRVATVVSHELAHSWFGNLVTMDWWNDIWLNEGFATYIEYKGVDYAEPTWQMMDQFIIADLHPVLILDATLASHPIVQTVLTPDEITAIFDTISYNKGAAILRMLEDAVGQENFKAGVTKYLKDHEFGNAVTQDLWNALQEIVLDDINITELMNTWTMQMGYPVIDVTSDGEDNYILKQRRYLTNSDAIDETVTPYSYKWMIPVTYITSDSSIPQYVWFNYTEDQVTIPKPDADWIKFNYNQVGYYRVNYETSDWERLTQHIATLSIADRAHLLEEVFRLAHSNDTTYAVALNLSKYMKDETDFIPWNVMSTMMHELNIYLATSSVYPDFKIFVQEMVTNAYNTLTWEEDINDGHVKSRARMAVLNLACAMDHQGCLDQATQRFQEWLENSQALSQDLRAIIYNYDKPTRIFTNASGSRSESAIDYVATNLPVSGLMCPSVEPNLGDHLAQILDVNLGQADECDHDSVHLAEVRNIGVAGGTTANWEKLYDIFVQENDASEKLKLMHALTHSNDQTLLERLIDIAKTEDVVRGQDYFTLMQYIADNPVGTSIVWDYVREHWQDLVNRFGLNERYLGRMIPAITKTFTTTARLEEMQNFFSEYPDAGAGAAARLQALETVQNNIKWLQNNKEVVEDWISDYVNQS</sequence>
<evidence type="ECO:0000313" key="1">
    <source>
        <dbReference type="EMBL" id="KAI4459393.1"/>
    </source>
</evidence>